<evidence type="ECO:0000256" key="2">
    <source>
        <dbReference type="ARBA" id="ARBA00022448"/>
    </source>
</evidence>
<dbReference type="PROSITE" id="PS00211">
    <property type="entry name" value="ABC_TRANSPORTER_1"/>
    <property type="match status" value="1"/>
</dbReference>
<gene>
    <name evidence="6" type="ORF">SAMN04488518_105281</name>
</gene>
<evidence type="ECO:0000256" key="3">
    <source>
        <dbReference type="ARBA" id="ARBA00022741"/>
    </source>
</evidence>
<keyword evidence="7" id="KW-1185">Reference proteome</keyword>
<dbReference type="EMBL" id="FOSK01000005">
    <property type="protein sequence ID" value="SFK47499.1"/>
    <property type="molecule type" value="Genomic_DNA"/>
</dbReference>
<evidence type="ECO:0000313" key="7">
    <source>
        <dbReference type="Proteomes" id="UP000199598"/>
    </source>
</evidence>
<dbReference type="Proteomes" id="UP000199598">
    <property type="component" value="Unassembled WGS sequence"/>
</dbReference>
<reference evidence="6 7" key="1">
    <citation type="submission" date="2016-10" db="EMBL/GenBank/DDBJ databases">
        <authorList>
            <person name="Varghese N."/>
            <person name="Submissions S."/>
        </authorList>
    </citation>
    <scope>NUCLEOTIDE SEQUENCE [LARGE SCALE GENOMIC DNA]</scope>
    <source>
        <strain evidence="6 7">DSM 16392</strain>
    </source>
</reference>
<dbReference type="InterPro" id="IPR003593">
    <property type="entry name" value="AAA+_ATPase"/>
</dbReference>
<dbReference type="PANTHER" id="PTHR46743">
    <property type="entry name" value="TEICHOIC ACIDS EXPORT ATP-BINDING PROTEIN TAGH"/>
    <property type="match status" value="1"/>
</dbReference>
<evidence type="ECO:0000256" key="1">
    <source>
        <dbReference type="ARBA" id="ARBA00005417"/>
    </source>
</evidence>
<sequence length="218" mass="24327">MIEFLDVRKTYRLKGVTKTILRGITTRFPSGRNVGILGHNGAGKSTFMRLIAGAELPDSGRIKRNVKVSWPLGFGGGFSGNMTGIENVRFVARMYGEDTERMVDFVEEFSELGPSMTLPIRTYSSGMKARLAFGVSMAVNFECYLIDEITAVGDARFKRKCDEVFETKLKHANIIMISHSEATIKKLCDSACLLHEGELTMYDSVDEALAQHRENQLK</sequence>
<dbReference type="GO" id="GO:0005524">
    <property type="term" value="F:ATP binding"/>
    <property type="evidence" value="ECO:0007669"/>
    <property type="project" value="UniProtKB-KW"/>
</dbReference>
<protein>
    <submittedName>
        <fullName evidence="6">Capsular polysaccharide transport system ATP-binding protein</fullName>
    </submittedName>
</protein>
<dbReference type="InterPro" id="IPR050683">
    <property type="entry name" value="Bact_Polysacc_Export_ATP-bd"/>
</dbReference>
<dbReference type="SMART" id="SM00382">
    <property type="entry name" value="AAA"/>
    <property type="match status" value="1"/>
</dbReference>
<accession>A0A1I3ZVE5</accession>
<dbReference type="SUPFAM" id="SSF52540">
    <property type="entry name" value="P-loop containing nucleoside triphosphate hydrolases"/>
    <property type="match status" value="1"/>
</dbReference>
<proteinExistence type="inferred from homology"/>
<dbReference type="Gene3D" id="3.40.50.300">
    <property type="entry name" value="P-loop containing nucleotide triphosphate hydrolases"/>
    <property type="match status" value="1"/>
</dbReference>
<evidence type="ECO:0000256" key="4">
    <source>
        <dbReference type="ARBA" id="ARBA00022840"/>
    </source>
</evidence>
<dbReference type="InterPro" id="IPR027417">
    <property type="entry name" value="P-loop_NTPase"/>
</dbReference>
<dbReference type="InterPro" id="IPR003439">
    <property type="entry name" value="ABC_transporter-like_ATP-bd"/>
</dbReference>
<keyword evidence="2" id="KW-0813">Transport</keyword>
<dbReference type="InterPro" id="IPR015860">
    <property type="entry name" value="ABC_transpr_TagH-like"/>
</dbReference>
<comment type="caution">
    <text evidence="6">The sequence shown here is derived from an EMBL/GenBank/DDBJ whole genome shotgun (WGS) entry which is preliminary data.</text>
</comment>
<name>A0A1I3ZVE5_9HYPH</name>
<keyword evidence="3" id="KW-0547">Nucleotide-binding</keyword>
<dbReference type="PROSITE" id="PS50893">
    <property type="entry name" value="ABC_TRANSPORTER_2"/>
    <property type="match status" value="1"/>
</dbReference>
<feature type="domain" description="ABC transporter" evidence="5">
    <location>
        <begin position="2"/>
        <end position="217"/>
    </location>
</feature>
<comment type="similarity">
    <text evidence="1">Belongs to the ABC transporter superfamily.</text>
</comment>
<dbReference type="Pfam" id="PF00005">
    <property type="entry name" value="ABC_tran"/>
    <property type="match status" value="1"/>
</dbReference>
<evidence type="ECO:0000313" key="6">
    <source>
        <dbReference type="EMBL" id="SFK47499.1"/>
    </source>
</evidence>
<dbReference type="CDD" id="cd03220">
    <property type="entry name" value="ABC_KpsT_Wzt"/>
    <property type="match status" value="1"/>
</dbReference>
<keyword evidence="4 6" id="KW-0067">ATP-binding</keyword>
<dbReference type="InterPro" id="IPR017871">
    <property type="entry name" value="ABC_transporter-like_CS"/>
</dbReference>
<dbReference type="PANTHER" id="PTHR46743:SF2">
    <property type="entry name" value="TEICHOIC ACIDS EXPORT ATP-BINDING PROTEIN TAGH"/>
    <property type="match status" value="1"/>
</dbReference>
<dbReference type="RefSeq" id="WP_063310521.1">
    <property type="nucleotide sequence ID" value="NZ_FOSK01000005.1"/>
</dbReference>
<evidence type="ECO:0000259" key="5">
    <source>
        <dbReference type="PROSITE" id="PS50893"/>
    </source>
</evidence>
<organism evidence="6 7">
    <name type="scientific">Pseudovibrio ascidiaceicola</name>
    <dbReference type="NCBI Taxonomy" id="285279"/>
    <lineage>
        <taxon>Bacteria</taxon>
        <taxon>Pseudomonadati</taxon>
        <taxon>Pseudomonadota</taxon>
        <taxon>Alphaproteobacteria</taxon>
        <taxon>Hyphomicrobiales</taxon>
        <taxon>Stappiaceae</taxon>
        <taxon>Pseudovibrio</taxon>
    </lineage>
</organism>